<keyword evidence="2" id="KW-0812">Transmembrane</keyword>
<feature type="region of interest" description="Disordered" evidence="1">
    <location>
        <begin position="616"/>
        <end position="643"/>
    </location>
</feature>
<dbReference type="AlphaFoldDB" id="A0A1U7GX18"/>
<feature type="transmembrane region" description="Helical" evidence="2">
    <location>
        <begin position="586"/>
        <end position="607"/>
    </location>
</feature>
<keyword evidence="5" id="KW-1185">Reference proteome</keyword>
<dbReference type="RefSeq" id="WP_073556328.1">
    <property type="nucleotide sequence ID" value="NZ_MRCA01000009.1"/>
</dbReference>
<accession>A0A1U7GX18</accession>
<evidence type="ECO:0000256" key="2">
    <source>
        <dbReference type="SAM" id="Phobius"/>
    </source>
</evidence>
<protein>
    <submittedName>
        <fullName evidence="4">Serine/threonine protein phosphatase</fullName>
    </submittedName>
</protein>
<comment type="caution">
    <text evidence="4">The sequence shown here is derived from an EMBL/GenBank/DDBJ whole genome shotgun (WGS) entry which is preliminary data.</text>
</comment>
<evidence type="ECO:0000256" key="1">
    <source>
        <dbReference type="SAM" id="MobiDB-lite"/>
    </source>
</evidence>
<evidence type="ECO:0000259" key="3">
    <source>
        <dbReference type="PROSITE" id="PS51746"/>
    </source>
</evidence>
<dbReference type="InterPro" id="IPR001932">
    <property type="entry name" value="PPM-type_phosphatase-like_dom"/>
</dbReference>
<reference evidence="4 5" key="1">
    <citation type="submission" date="2016-11" db="EMBL/GenBank/DDBJ databases">
        <title>Draft Genome Sequences of Nine Cyanobacterial Strains from Diverse Habitats.</title>
        <authorList>
            <person name="Zhu T."/>
            <person name="Hou S."/>
            <person name="Lu X."/>
            <person name="Hess W.R."/>
        </authorList>
    </citation>
    <scope>NUCLEOTIDE SEQUENCE [LARGE SCALE GENOMIC DNA]</scope>
    <source>
        <strain evidence="4 5">NIES-592</strain>
    </source>
</reference>
<organism evidence="4 5">
    <name type="scientific">Fischerella major NIES-592</name>
    <dbReference type="NCBI Taxonomy" id="210994"/>
    <lineage>
        <taxon>Bacteria</taxon>
        <taxon>Bacillati</taxon>
        <taxon>Cyanobacteriota</taxon>
        <taxon>Cyanophyceae</taxon>
        <taxon>Nostocales</taxon>
        <taxon>Hapalosiphonaceae</taxon>
        <taxon>Fischerella</taxon>
    </lineage>
</organism>
<dbReference type="SMART" id="SM00331">
    <property type="entry name" value="PP2C_SIG"/>
    <property type="match status" value="1"/>
</dbReference>
<keyword evidence="2" id="KW-0472">Membrane</keyword>
<dbReference type="SUPFAM" id="SSF81606">
    <property type="entry name" value="PP2C-like"/>
    <property type="match status" value="1"/>
</dbReference>
<dbReference type="EMBL" id="MRCA01000009">
    <property type="protein sequence ID" value="OKH12831.1"/>
    <property type="molecule type" value="Genomic_DNA"/>
</dbReference>
<evidence type="ECO:0000313" key="4">
    <source>
        <dbReference type="EMBL" id="OKH12831.1"/>
    </source>
</evidence>
<name>A0A1U7GX18_9CYAN</name>
<feature type="region of interest" description="Disordered" evidence="1">
    <location>
        <begin position="758"/>
        <end position="784"/>
    </location>
</feature>
<dbReference type="Gene3D" id="3.60.40.10">
    <property type="entry name" value="PPM-type phosphatase domain"/>
    <property type="match status" value="1"/>
</dbReference>
<dbReference type="Proteomes" id="UP000186391">
    <property type="component" value="Unassembled WGS sequence"/>
</dbReference>
<dbReference type="SMART" id="SM00332">
    <property type="entry name" value="PP2Cc"/>
    <property type="match status" value="1"/>
</dbReference>
<evidence type="ECO:0000313" key="5">
    <source>
        <dbReference type="Proteomes" id="UP000186391"/>
    </source>
</evidence>
<feature type="compositionally biased region" description="Polar residues" evidence="1">
    <location>
        <begin position="758"/>
        <end position="776"/>
    </location>
</feature>
<dbReference type="InterPro" id="IPR036457">
    <property type="entry name" value="PPM-type-like_dom_sf"/>
</dbReference>
<gene>
    <name evidence="4" type="ORF">NIES592_16555</name>
</gene>
<proteinExistence type="predicted"/>
<feature type="domain" description="PPM-type phosphatase" evidence="3">
    <location>
        <begin position="265"/>
        <end position="524"/>
    </location>
</feature>
<sequence>MENDAANLYCPNELCQAPNPITHSFCQRCSTSLPKRFLWAVADGLNLGNPGEILATRYLVIDKYILLDTKPGYLPQTPDPEKLQSIRPYLRLIPYRLHVPQVYGVVSLSNGSQEQDILLLEKPPLKIIYSATSFDVQLCGELTTAWREATSMRQLNWLWQIAQLWQPLASEGVASSLLTPQLLRVEGSLVRLLELRYEEDSVASLAHLGEFWQQLVSTAKPAIAEFVKEICYALIKGEIHTAEQLVKVLDKGLSTLGRSQSPAITIATVSDTGPSRQRNEDACYPPSGSIISKPPHSSALAIVCDGIGGHEGGNVASNLAIETIQQQVQELTKVPYDHIDPNSLLEDLQRAAAVANDKISQRNDSESRQGRQRMGTTLVMALPVAHEMYIAHVGDSRAYWITRHGCYQVTLDDDVASREVRLGYAIYRDAIQQGASGSLVQALGMSPSSSLHPSAERFILDEDCIFLLCSDGLSDFDRVEQHWETEILPLIHGKTDAMSVVEKLLEIANTQNGHDNVTIALVHYQFKYSEPQTKPQFVLSDISDMATVSSVYPAKTLQPKTEGGYHQKTQVIPDTQPSKRPNFVPLQLIILVGLVLAAGLFGTLWMLNGGIFGKKENEPGVPTIKNTPLEKSEPAVGSSTPSDRLDLIETTTKIQLLTNTSPPQQAIAPAGSVLRILNSQVITAQQQNPDQLLYVRICSVGDGVTSPTNLSDPLAPIQRNPAVKAGEVYKLQLSEYQKLSQAQDISTPSQEVIAQCQPQPDRTFAPSNQRESGSKQTKPRRHTE</sequence>
<dbReference type="Pfam" id="PF13672">
    <property type="entry name" value="PP2C_2"/>
    <property type="match status" value="1"/>
</dbReference>
<dbReference type="CDD" id="cd00143">
    <property type="entry name" value="PP2Cc"/>
    <property type="match status" value="1"/>
</dbReference>
<dbReference type="PROSITE" id="PS51746">
    <property type="entry name" value="PPM_2"/>
    <property type="match status" value="1"/>
</dbReference>
<dbReference type="OrthoDB" id="500607at2"/>
<keyword evidence="2" id="KW-1133">Transmembrane helix</keyword>